<feature type="compositionally biased region" description="Pro residues" evidence="1">
    <location>
        <begin position="40"/>
        <end position="49"/>
    </location>
</feature>
<accession>A0A512E4C6</accession>
<dbReference type="Proteomes" id="UP000321523">
    <property type="component" value="Unassembled WGS sequence"/>
</dbReference>
<dbReference type="EMBL" id="BJYZ01000074">
    <property type="protein sequence ID" value="GEO43320.1"/>
    <property type="molecule type" value="Genomic_DNA"/>
</dbReference>
<feature type="region of interest" description="Disordered" evidence="1">
    <location>
        <begin position="32"/>
        <end position="114"/>
    </location>
</feature>
<gene>
    <name evidence="2" type="ORF">SAE02_74680</name>
</gene>
<dbReference type="AlphaFoldDB" id="A0A512E4C6"/>
<proteinExistence type="predicted"/>
<reference evidence="2 3" key="1">
    <citation type="submission" date="2019-07" db="EMBL/GenBank/DDBJ databases">
        <title>Whole genome shotgun sequence of Skermanella aerolata NBRC 106429.</title>
        <authorList>
            <person name="Hosoyama A."/>
            <person name="Uohara A."/>
            <person name="Ohji S."/>
            <person name="Ichikawa N."/>
        </authorList>
    </citation>
    <scope>NUCLEOTIDE SEQUENCE [LARGE SCALE GENOMIC DNA]</scope>
    <source>
        <strain evidence="2 3">NBRC 106429</strain>
    </source>
</reference>
<keyword evidence="3" id="KW-1185">Reference proteome</keyword>
<feature type="compositionally biased region" description="Basic and acidic residues" evidence="1">
    <location>
        <begin position="58"/>
        <end position="76"/>
    </location>
</feature>
<evidence type="ECO:0000313" key="2">
    <source>
        <dbReference type="EMBL" id="GEO43320.1"/>
    </source>
</evidence>
<evidence type="ECO:0000256" key="1">
    <source>
        <dbReference type="SAM" id="MobiDB-lite"/>
    </source>
</evidence>
<comment type="caution">
    <text evidence="2">The sequence shown here is derived from an EMBL/GenBank/DDBJ whole genome shotgun (WGS) entry which is preliminary data.</text>
</comment>
<name>A0A512E4C6_9PROT</name>
<organism evidence="2 3">
    <name type="scientific">Skermanella aerolata</name>
    <dbReference type="NCBI Taxonomy" id="393310"/>
    <lineage>
        <taxon>Bacteria</taxon>
        <taxon>Pseudomonadati</taxon>
        <taxon>Pseudomonadota</taxon>
        <taxon>Alphaproteobacteria</taxon>
        <taxon>Rhodospirillales</taxon>
        <taxon>Azospirillaceae</taxon>
        <taxon>Skermanella</taxon>
    </lineage>
</organism>
<sequence length="114" mass="12853">MPLKTFSVRHDRNTDVLQPILDRLTVLERRMDVMIAQDAPPAPQPPPADRPSRQPQRRPAESDKRKSPIDLTPEIRRRVHDLRNSGSSRDAVMEMTGVSAGSVSKILKEPRPAD</sequence>
<protein>
    <submittedName>
        <fullName evidence="2">Uncharacterized protein</fullName>
    </submittedName>
</protein>
<evidence type="ECO:0000313" key="3">
    <source>
        <dbReference type="Proteomes" id="UP000321523"/>
    </source>
</evidence>